<accession>A0A3Q2YUJ3</accession>
<proteinExistence type="predicted"/>
<keyword evidence="3" id="KW-0677">Repeat</keyword>
<dbReference type="PANTHER" id="PTHR46513">
    <property type="entry name" value="VITELLOGENIN RECEPTOR-LIKE PROTEIN-RELATED-RELATED"/>
    <property type="match status" value="1"/>
</dbReference>
<dbReference type="GO" id="GO:0042813">
    <property type="term" value="F:Wnt receptor activity"/>
    <property type="evidence" value="ECO:0007669"/>
    <property type="project" value="TreeGrafter"/>
</dbReference>
<dbReference type="Ensembl" id="ENSHCOT00000003012.1">
    <property type="protein sequence ID" value="ENSHCOP00000021699.1"/>
    <property type="gene ID" value="ENSHCOG00000008710.1"/>
</dbReference>
<dbReference type="Pfam" id="PF16472">
    <property type="entry name" value="DUF5050"/>
    <property type="match status" value="1"/>
</dbReference>
<evidence type="ECO:0000256" key="1">
    <source>
        <dbReference type="ARBA" id="ARBA00022536"/>
    </source>
</evidence>
<keyword evidence="8" id="KW-0472">Membrane</keyword>
<keyword evidence="1 6" id="KW-0245">EGF-like domain</keyword>
<keyword evidence="8" id="KW-1133">Transmembrane helix</keyword>
<keyword evidence="11" id="KW-1185">Reference proteome</keyword>
<evidence type="ECO:0000259" key="9">
    <source>
        <dbReference type="PROSITE" id="PS50026"/>
    </source>
</evidence>
<dbReference type="GO" id="GO:0043410">
    <property type="term" value="P:positive regulation of MAPK cascade"/>
    <property type="evidence" value="ECO:0007669"/>
    <property type="project" value="TreeGrafter"/>
</dbReference>
<dbReference type="InterPro" id="IPR050778">
    <property type="entry name" value="Cueball_EGF_LRP_Nidogen"/>
</dbReference>
<dbReference type="InterPro" id="IPR032485">
    <property type="entry name" value="LRP1-like_beta_prop"/>
</dbReference>
<dbReference type="SUPFAM" id="SSF63825">
    <property type="entry name" value="YWTD domain"/>
    <property type="match status" value="2"/>
</dbReference>
<organism evidence="10 11">
    <name type="scientific">Hippocampus comes</name>
    <name type="common">Tiger tail seahorse</name>
    <dbReference type="NCBI Taxonomy" id="109280"/>
    <lineage>
        <taxon>Eukaryota</taxon>
        <taxon>Metazoa</taxon>
        <taxon>Chordata</taxon>
        <taxon>Craniata</taxon>
        <taxon>Vertebrata</taxon>
        <taxon>Euteleostomi</taxon>
        <taxon>Actinopterygii</taxon>
        <taxon>Neopterygii</taxon>
        <taxon>Teleostei</taxon>
        <taxon>Neoteleostei</taxon>
        <taxon>Acanthomorphata</taxon>
        <taxon>Syngnathiaria</taxon>
        <taxon>Syngnathiformes</taxon>
        <taxon>Syngnathoidei</taxon>
        <taxon>Syngnathidae</taxon>
        <taxon>Hippocampus</taxon>
    </lineage>
</organism>
<dbReference type="SMART" id="SM00179">
    <property type="entry name" value="EGF_CA"/>
    <property type="match status" value="3"/>
</dbReference>
<dbReference type="SMART" id="SM00135">
    <property type="entry name" value="LY"/>
    <property type="match status" value="10"/>
</dbReference>
<dbReference type="PANTHER" id="PTHR46513:SF5">
    <property type="entry name" value="PRO-EPIDERMAL GROWTH FACTOR"/>
    <property type="match status" value="1"/>
</dbReference>
<dbReference type="GO" id="GO:0005509">
    <property type="term" value="F:calcium ion binding"/>
    <property type="evidence" value="ECO:0007669"/>
    <property type="project" value="InterPro"/>
</dbReference>
<dbReference type="InterPro" id="IPR018097">
    <property type="entry name" value="EGF_Ca-bd_CS"/>
</dbReference>
<evidence type="ECO:0000256" key="5">
    <source>
        <dbReference type="ARBA" id="ARBA00023180"/>
    </source>
</evidence>
<feature type="repeat" description="LDL-receptor class B" evidence="7">
    <location>
        <begin position="617"/>
        <end position="657"/>
    </location>
</feature>
<reference evidence="10" key="2">
    <citation type="submission" date="2025-09" db="UniProtKB">
        <authorList>
            <consortium name="Ensembl"/>
        </authorList>
    </citation>
    <scope>IDENTIFICATION</scope>
</reference>
<dbReference type="SUPFAM" id="SSF57196">
    <property type="entry name" value="EGF/Laminin"/>
    <property type="match status" value="2"/>
</dbReference>
<sequence length="979" mass="108601">GQHSTHCNLDENNTLCEALQPFLIFGHGKAIHRMDLDGKNQRRLIAGVASSILLDFHFSEEQIYWVDKRTGIIYKSSVRGLHRQKLYSSDKHISGLTVDWIRNAVYWTSREKGRIKRMDTNGKSERTLVRHLTQPNSIVIDPTKRFLFWLSGGISPSIHRCDVTGQAKMTLIETSQQLKALSVDHRDRRLFWVQFGLQGESSIASTDYNGKALHIIDQPLQSDLLGIALFHKHIYYTDAASRAIKRINKYTGGEDLEVTLKQMAKVPVDIKVVHPDKQPMADSPSPGTCVNVCSGTAEQGVCQCSEGFALSKQGFYCEDVNECAHWNHGCSLGCENIPGSYFCTCPNGYALLPDKKTCREIMTCEGNATECGHGCLATDEGPVCVCPKGSVLKEDGQDCTGCSSADKGGCSQLCVPISPTRWRCDCLPGYQLHQDGKRCIASGPPPYLLVASLVAVQRINSDGTEGQILVHEPRGAIESLDYDPVSNHVYFASTSQKTIERVHMNGGSKRRVITNGPDSNHGLAVDWIHRKIYWTVTRQSILVSSTLDGLNVTTVVSSGLDKPTSITVHPLEKSLFWADIGHQPTVESCSLYGMDRRVIASTNLVSPGGLTVDFAEGRLFWCDESRVETCALDGSKRRILLENQVGRPFDLAVFEDSLWIVDRERRQLMSVYKQTGRELQRLLVDLVQPASVVVVHPLAKPGAASTHPLGGVGGGVSISSGKCPLLNLETHNPTLDCDKNSDGLSTKSAFLCKFQAGSHGNRQICQGVFSFIPCHHIMLLVFFFLLDIRKTPPSMTSSHPGNSVESCPSTHESYCLYQGICFYFPEVESYACNCVAGYMGERCQFSDLEWWELQQAEEERRRNVVVASCMVLLICLLSIAACVTYCYRCLTLISIYWPPLELTDRELGSQSMEQESIYLELHLSLGNGGGNGVFDTGSYKAFTGHLSKYWDIPWFPENIKCTHRAGTKHRIVQNGVFRL</sequence>
<dbReference type="Gene3D" id="2.120.10.30">
    <property type="entry name" value="TolB, C-terminal domain"/>
    <property type="match status" value="2"/>
</dbReference>
<dbReference type="InterPro" id="IPR011042">
    <property type="entry name" value="6-blade_b-propeller_TolB-like"/>
</dbReference>
<keyword evidence="4 6" id="KW-1015">Disulfide bond</keyword>
<dbReference type="SMART" id="SM00181">
    <property type="entry name" value="EGF"/>
    <property type="match status" value="5"/>
</dbReference>
<dbReference type="FunFam" id="2.10.25.10:FF:000010">
    <property type="entry name" value="Pro-epidermal growth factor"/>
    <property type="match status" value="1"/>
</dbReference>
<evidence type="ECO:0000256" key="8">
    <source>
        <dbReference type="SAM" id="Phobius"/>
    </source>
</evidence>
<evidence type="ECO:0000256" key="3">
    <source>
        <dbReference type="ARBA" id="ARBA00022737"/>
    </source>
</evidence>
<dbReference type="InterPro" id="IPR000033">
    <property type="entry name" value="LDLR_classB_rpt"/>
</dbReference>
<dbReference type="GO" id="GO:0060070">
    <property type="term" value="P:canonical Wnt signaling pathway"/>
    <property type="evidence" value="ECO:0007669"/>
    <property type="project" value="TreeGrafter"/>
</dbReference>
<dbReference type="GeneTree" id="ENSGT00940000158366"/>
<dbReference type="GO" id="GO:0007173">
    <property type="term" value="P:epidermal growth factor receptor signaling pathway"/>
    <property type="evidence" value="ECO:0007669"/>
    <property type="project" value="TreeGrafter"/>
</dbReference>
<dbReference type="InterPro" id="IPR001881">
    <property type="entry name" value="EGF-like_Ca-bd_dom"/>
</dbReference>
<dbReference type="PROSITE" id="PS00022">
    <property type="entry name" value="EGF_1"/>
    <property type="match status" value="1"/>
</dbReference>
<dbReference type="PROSITE" id="PS01187">
    <property type="entry name" value="EGF_CA"/>
    <property type="match status" value="1"/>
</dbReference>
<dbReference type="InterPro" id="IPR009030">
    <property type="entry name" value="Growth_fac_rcpt_cys_sf"/>
</dbReference>
<dbReference type="STRING" id="109280.ENSHCOP00000021699"/>
<dbReference type="InterPro" id="IPR000742">
    <property type="entry name" value="EGF"/>
</dbReference>
<evidence type="ECO:0000256" key="4">
    <source>
        <dbReference type="ARBA" id="ARBA00023157"/>
    </source>
</evidence>
<protein>
    <submittedName>
        <fullName evidence="10">Epidermal growth factor</fullName>
    </submittedName>
</protein>
<evidence type="ECO:0000313" key="11">
    <source>
        <dbReference type="Proteomes" id="UP000264820"/>
    </source>
</evidence>
<feature type="domain" description="EGF-like" evidence="9">
    <location>
        <begin position="803"/>
        <end position="844"/>
    </location>
</feature>
<feature type="transmembrane region" description="Helical" evidence="8">
    <location>
        <begin position="864"/>
        <end position="897"/>
    </location>
</feature>
<feature type="repeat" description="LDL-receptor class B" evidence="7">
    <location>
        <begin position="487"/>
        <end position="529"/>
    </location>
</feature>
<feature type="disulfide bond" evidence="6">
    <location>
        <begin position="815"/>
        <end position="832"/>
    </location>
</feature>
<comment type="caution">
    <text evidence="6">Lacks conserved residue(s) required for the propagation of feature annotation.</text>
</comment>
<feature type="repeat" description="LDL-receptor class B" evidence="7">
    <location>
        <begin position="61"/>
        <end position="102"/>
    </location>
</feature>
<keyword evidence="8" id="KW-0812">Transmembrane</keyword>
<dbReference type="FunFam" id="2.10.25.10:FF:000219">
    <property type="entry name" value="Pro-epidermal growth factor"/>
    <property type="match status" value="1"/>
</dbReference>
<feature type="transmembrane region" description="Helical" evidence="8">
    <location>
        <begin position="768"/>
        <end position="786"/>
    </location>
</feature>
<feature type="disulfide bond" evidence="6">
    <location>
        <begin position="834"/>
        <end position="843"/>
    </location>
</feature>
<evidence type="ECO:0000256" key="2">
    <source>
        <dbReference type="ARBA" id="ARBA00022729"/>
    </source>
</evidence>
<dbReference type="GO" id="GO:0008284">
    <property type="term" value="P:positive regulation of cell population proliferation"/>
    <property type="evidence" value="ECO:0007669"/>
    <property type="project" value="TreeGrafter"/>
</dbReference>
<dbReference type="Gene3D" id="2.10.25.10">
    <property type="entry name" value="Laminin"/>
    <property type="match status" value="3"/>
</dbReference>
<feature type="repeat" description="LDL-receptor class B" evidence="7">
    <location>
        <begin position="103"/>
        <end position="144"/>
    </location>
</feature>
<dbReference type="GO" id="GO:0016192">
    <property type="term" value="P:vesicle-mediated transport"/>
    <property type="evidence" value="ECO:0007669"/>
    <property type="project" value="UniProtKB-ARBA"/>
</dbReference>
<evidence type="ECO:0000256" key="6">
    <source>
        <dbReference type="PROSITE-ProRule" id="PRU00076"/>
    </source>
</evidence>
<feature type="repeat" description="LDL-receptor class B" evidence="7">
    <location>
        <begin position="573"/>
        <end position="616"/>
    </location>
</feature>
<feature type="repeat" description="LDL-receptor class B" evidence="7">
    <location>
        <begin position="530"/>
        <end position="572"/>
    </location>
</feature>
<dbReference type="SUPFAM" id="SSF57184">
    <property type="entry name" value="Growth factor receptor domain"/>
    <property type="match status" value="1"/>
</dbReference>
<dbReference type="AlphaFoldDB" id="A0A3Q2YUJ3"/>
<dbReference type="PROSITE" id="PS50026">
    <property type="entry name" value="EGF_3"/>
    <property type="match status" value="1"/>
</dbReference>
<dbReference type="Pfam" id="PF00058">
    <property type="entry name" value="Ldl_recept_b"/>
    <property type="match status" value="1"/>
</dbReference>
<name>A0A3Q2YUJ3_HIPCM</name>
<dbReference type="GO" id="GO:0008083">
    <property type="term" value="F:growth factor activity"/>
    <property type="evidence" value="ECO:0007669"/>
    <property type="project" value="TreeGrafter"/>
</dbReference>
<keyword evidence="5" id="KW-0325">Glycoprotein</keyword>
<evidence type="ECO:0000313" key="10">
    <source>
        <dbReference type="Ensembl" id="ENSHCOP00000021699.1"/>
    </source>
</evidence>
<dbReference type="PROSITE" id="PS51120">
    <property type="entry name" value="LDLRB"/>
    <property type="match status" value="6"/>
</dbReference>
<dbReference type="OMA" id="FICHEEF"/>
<dbReference type="GO" id="GO:0005886">
    <property type="term" value="C:plasma membrane"/>
    <property type="evidence" value="ECO:0007669"/>
    <property type="project" value="TreeGrafter"/>
</dbReference>
<dbReference type="GO" id="GO:0017147">
    <property type="term" value="F:Wnt-protein binding"/>
    <property type="evidence" value="ECO:0007669"/>
    <property type="project" value="TreeGrafter"/>
</dbReference>
<dbReference type="Pfam" id="PF14670">
    <property type="entry name" value="FXa_inhibition"/>
    <property type="match status" value="2"/>
</dbReference>
<dbReference type="FunFam" id="2.120.10.30:FF:000241">
    <property type="entry name" value="Low-density lipoprotein receptor-related protein 6"/>
    <property type="match status" value="1"/>
</dbReference>
<evidence type="ECO:0000256" key="7">
    <source>
        <dbReference type="PROSITE-ProRule" id="PRU00461"/>
    </source>
</evidence>
<dbReference type="Proteomes" id="UP000264820">
    <property type="component" value="Unplaced"/>
</dbReference>
<dbReference type="FunFam" id="2.120.10.30:FF:000036">
    <property type="entry name" value="Pro-epidermal growth factor"/>
    <property type="match status" value="1"/>
</dbReference>
<keyword evidence="2" id="KW-0732">Signal</keyword>
<reference evidence="10" key="1">
    <citation type="submission" date="2025-08" db="UniProtKB">
        <authorList>
            <consortium name="Ensembl"/>
        </authorList>
    </citation>
    <scope>IDENTIFICATION</scope>
</reference>
<dbReference type="PROSITE" id="PS01186">
    <property type="entry name" value="EGF_2"/>
    <property type="match status" value="2"/>
</dbReference>